<dbReference type="EMBL" id="FTNV01000003">
    <property type="protein sequence ID" value="SIS22677.1"/>
    <property type="molecule type" value="Genomic_DNA"/>
</dbReference>
<evidence type="ECO:0000313" key="4">
    <source>
        <dbReference type="Proteomes" id="UP000186019"/>
    </source>
</evidence>
<dbReference type="Proteomes" id="UP000186019">
    <property type="component" value="Unassembled WGS sequence"/>
</dbReference>
<keyword evidence="2" id="KW-0472">Membrane</keyword>
<keyword evidence="2" id="KW-1133">Transmembrane helix</keyword>
<feature type="compositionally biased region" description="Gly residues" evidence="1">
    <location>
        <begin position="80"/>
        <end position="90"/>
    </location>
</feature>
<reference evidence="3 4" key="1">
    <citation type="submission" date="2017-01" db="EMBL/GenBank/DDBJ databases">
        <authorList>
            <person name="Mah S.A."/>
            <person name="Swanson W.J."/>
            <person name="Moy G.W."/>
            <person name="Vacquier V.D."/>
        </authorList>
    </citation>
    <scope>NUCLEOTIDE SEQUENCE [LARGE SCALE GENOMIC DNA]</scope>
    <source>
        <strain evidence="3 4">DSM 29590</strain>
    </source>
</reference>
<accession>A0A1N7HCS1</accession>
<name>A0A1N7HCS1_9RHOB</name>
<dbReference type="STRING" id="573024.SAMN05216208_2552"/>
<evidence type="ECO:0000256" key="2">
    <source>
        <dbReference type="SAM" id="Phobius"/>
    </source>
</evidence>
<feature type="transmembrane region" description="Helical" evidence="2">
    <location>
        <begin position="12"/>
        <end position="29"/>
    </location>
</feature>
<dbReference type="RefSeq" id="WP_076534886.1">
    <property type="nucleotide sequence ID" value="NZ_FOAC01000002.1"/>
</dbReference>
<keyword evidence="4" id="KW-1185">Reference proteome</keyword>
<feature type="transmembrane region" description="Helical" evidence="2">
    <location>
        <begin position="45"/>
        <end position="66"/>
    </location>
</feature>
<dbReference type="OrthoDB" id="8115457at2"/>
<proteinExistence type="predicted"/>
<keyword evidence="2" id="KW-0812">Transmembrane</keyword>
<protein>
    <submittedName>
        <fullName evidence="3">Uncharacterized protein</fullName>
    </submittedName>
</protein>
<dbReference type="AlphaFoldDB" id="A0A1N7HCS1"/>
<sequence>MPHAQHRYARHAAFGFGMAGALVGLLFWLDTGQLRQIVAFSGNEWIAAAVMWLGIGSVFAGLKCVLARIDSDDDDDEGPRGGGGHRGPQGGQMIPIRVEARWRERR</sequence>
<organism evidence="3 4">
    <name type="scientific">Roseovarius nanhaiticus</name>
    <dbReference type="NCBI Taxonomy" id="573024"/>
    <lineage>
        <taxon>Bacteria</taxon>
        <taxon>Pseudomonadati</taxon>
        <taxon>Pseudomonadota</taxon>
        <taxon>Alphaproteobacteria</taxon>
        <taxon>Rhodobacterales</taxon>
        <taxon>Roseobacteraceae</taxon>
        <taxon>Roseovarius</taxon>
    </lineage>
</organism>
<evidence type="ECO:0000256" key="1">
    <source>
        <dbReference type="SAM" id="MobiDB-lite"/>
    </source>
</evidence>
<evidence type="ECO:0000313" key="3">
    <source>
        <dbReference type="EMBL" id="SIS22677.1"/>
    </source>
</evidence>
<feature type="region of interest" description="Disordered" evidence="1">
    <location>
        <begin position="72"/>
        <end position="95"/>
    </location>
</feature>
<gene>
    <name evidence="3" type="ORF">SAMN05421666_2763</name>
</gene>